<reference evidence="1 2" key="1">
    <citation type="submission" date="2018-08" db="EMBL/GenBank/DDBJ databases">
        <title>Murine metabolic-syndrome-specific gut microbial biobank.</title>
        <authorList>
            <person name="Liu C."/>
        </authorList>
    </citation>
    <scope>NUCLEOTIDE SEQUENCE [LARGE SCALE GENOMIC DNA]</scope>
    <source>
        <strain evidence="1 2">583</strain>
    </source>
</reference>
<accession>A0A845QZ37</accession>
<dbReference type="InterPro" id="IPR036410">
    <property type="entry name" value="HSP_DnaJ_Cys-rich_dom_sf"/>
</dbReference>
<dbReference type="EMBL" id="QXXA01000013">
    <property type="protein sequence ID" value="NBI07571.1"/>
    <property type="molecule type" value="Genomic_DNA"/>
</dbReference>
<protein>
    <submittedName>
        <fullName evidence="1">Uncharacterized protein</fullName>
    </submittedName>
</protein>
<comment type="caution">
    <text evidence="1">The sequence shown here is derived from an EMBL/GenBank/DDBJ whole genome shotgun (WGS) entry which is preliminary data.</text>
</comment>
<keyword evidence="2" id="KW-1185">Reference proteome</keyword>
<evidence type="ECO:0000313" key="2">
    <source>
        <dbReference type="Proteomes" id="UP000467132"/>
    </source>
</evidence>
<organism evidence="1 2">
    <name type="scientific">Senegalia massiliensis</name>
    <dbReference type="NCBI Taxonomy" id="1720316"/>
    <lineage>
        <taxon>Bacteria</taxon>
        <taxon>Bacillati</taxon>
        <taxon>Bacillota</taxon>
        <taxon>Clostridia</taxon>
        <taxon>Eubacteriales</taxon>
        <taxon>Clostridiaceae</taxon>
        <taxon>Senegalia</taxon>
    </lineage>
</organism>
<dbReference type="OrthoDB" id="9811597at2"/>
<dbReference type="Proteomes" id="UP000467132">
    <property type="component" value="Unassembled WGS sequence"/>
</dbReference>
<name>A0A845QZ37_9CLOT</name>
<dbReference type="SUPFAM" id="SSF57938">
    <property type="entry name" value="DnaJ/Hsp40 cysteine-rich domain"/>
    <property type="match status" value="1"/>
</dbReference>
<dbReference type="Gene3D" id="2.10.260.10">
    <property type="match status" value="1"/>
</dbReference>
<dbReference type="RefSeq" id="WP_160198039.1">
    <property type="nucleotide sequence ID" value="NZ_QXXA01000013.1"/>
</dbReference>
<proteinExistence type="predicted"/>
<sequence length="200" mass="24074">MYKVIKVSNRSFTIPKLIRNRLNINPYDNVIIDYDNEKKILIIEKHISTYKCFACEGEGIFKKENRECFVCNGDKRIDKDLFDDIYQLIKKLMFQSKEYELDINLSTEIVEIHNNENLRISNIQIYSTIYDRNVLDRIEDQIRKELIKQNSKFDGDLTYKNIFIISKKFKTNEIRSYIINYLLSIHSKKNRKGVQYYEKQ</sequence>
<evidence type="ECO:0000313" key="1">
    <source>
        <dbReference type="EMBL" id="NBI07571.1"/>
    </source>
</evidence>
<dbReference type="AlphaFoldDB" id="A0A845QZ37"/>
<gene>
    <name evidence="1" type="ORF">D3Z33_11985</name>
</gene>